<organism evidence="7 8">
    <name type="scientific">Alterisphingorhabdus coralli</name>
    <dbReference type="NCBI Taxonomy" id="3071408"/>
    <lineage>
        <taxon>Bacteria</taxon>
        <taxon>Pseudomonadati</taxon>
        <taxon>Pseudomonadota</taxon>
        <taxon>Alphaproteobacteria</taxon>
        <taxon>Sphingomonadales</taxon>
        <taxon>Sphingomonadaceae</taxon>
        <taxon>Alterisphingorhabdus (ex Yan et al. 2024)</taxon>
    </lineage>
</organism>
<evidence type="ECO:0000256" key="2">
    <source>
        <dbReference type="ARBA" id="ARBA00022490"/>
    </source>
</evidence>
<dbReference type="Pfam" id="PF06325">
    <property type="entry name" value="PrmA"/>
    <property type="match status" value="1"/>
</dbReference>
<keyword evidence="8" id="KW-1185">Reference proteome</keyword>
<dbReference type="InterPro" id="IPR029063">
    <property type="entry name" value="SAM-dependent_MTases_sf"/>
</dbReference>
<dbReference type="RefSeq" id="WP_317084242.1">
    <property type="nucleotide sequence ID" value="NZ_CP136594.1"/>
</dbReference>
<keyword evidence="5 6" id="KW-0949">S-adenosyl-L-methionine</keyword>
<dbReference type="GO" id="GO:0005737">
    <property type="term" value="C:cytoplasm"/>
    <property type="evidence" value="ECO:0007669"/>
    <property type="project" value="UniProtKB-SubCell"/>
</dbReference>
<evidence type="ECO:0000256" key="1">
    <source>
        <dbReference type="ARBA" id="ARBA00009741"/>
    </source>
</evidence>
<evidence type="ECO:0000256" key="4">
    <source>
        <dbReference type="ARBA" id="ARBA00022679"/>
    </source>
</evidence>
<dbReference type="KEGG" id="acoa:RB602_07225"/>
<comment type="similarity">
    <text evidence="1 6">Belongs to the methyltransferase superfamily. PrmA family.</text>
</comment>
<dbReference type="SUPFAM" id="SSF53335">
    <property type="entry name" value="S-adenosyl-L-methionine-dependent methyltransferases"/>
    <property type="match status" value="1"/>
</dbReference>
<dbReference type="HAMAP" id="MF_00735">
    <property type="entry name" value="Methyltr_PrmA"/>
    <property type="match status" value="1"/>
</dbReference>
<proteinExistence type="inferred from homology"/>
<accession>A0AA97FBB5</accession>
<dbReference type="AlphaFoldDB" id="A0AA97FBB5"/>
<keyword evidence="2 6" id="KW-0963">Cytoplasm</keyword>
<feature type="binding site" evidence="6">
    <location>
        <position position="162"/>
    </location>
    <ligand>
        <name>S-adenosyl-L-methionine</name>
        <dbReference type="ChEBI" id="CHEBI:59789"/>
    </ligand>
</feature>
<dbReference type="PANTHER" id="PTHR43648">
    <property type="entry name" value="ELECTRON TRANSFER FLAVOPROTEIN BETA SUBUNIT LYSINE METHYLTRANSFERASE"/>
    <property type="match status" value="1"/>
</dbReference>
<keyword evidence="4 6" id="KW-0808">Transferase</keyword>
<comment type="subcellular location">
    <subcellularLocation>
        <location evidence="6">Cytoplasm</location>
    </subcellularLocation>
</comment>
<keyword evidence="3 6" id="KW-0489">Methyltransferase</keyword>
<dbReference type="PANTHER" id="PTHR43648:SF1">
    <property type="entry name" value="ELECTRON TRANSFER FLAVOPROTEIN BETA SUBUNIT LYSINE METHYLTRANSFERASE"/>
    <property type="match status" value="1"/>
</dbReference>
<dbReference type="Proteomes" id="UP001302429">
    <property type="component" value="Chromosome"/>
</dbReference>
<sequence length="304" mass="33009">MMSNSWKITLPCTRAEAEALDMEDFLPGAQDIAPTLVTRRADGDDDTQWLIEIYCDDKPDKAMLKQVATLVPKSDGEPELEELPEEDWVTVSQQGLEPIRAGRFHVHTPDHASSSEPGVYNIRIGAGQAFGTGHHETTAGCLAMLDHIRRSGARADTILDLGSGTGLLAFAAEHLWPRAYITATDIDPVSVEVMGENIIANGLKSGMRQGEIAAIAADGMDDLLIQARAPYQLIVANILAAPLIALSEDIAAGLSPQGNLVLAGLMNHQAEDVLRAYRRQGLRLAHKIVDGEWSILWLRKRPVV</sequence>
<keyword evidence="7" id="KW-0687">Ribonucleoprotein</keyword>
<dbReference type="Gene3D" id="3.40.50.150">
    <property type="entry name" value="Vaccinia Virus protein VP39"/>
    <property type="match status" value="1"/>
</dbReference>
<name>A0AA97FBB5_9SPHN</name>
<comment type="function">
    <text evidence="6">Methylates ribosomal protein L11.</text>
</comment>
<gene>
    <name evidence="6" type="primary">prmA</name>
    <name evidence="7" type="ORF">RB602_07225</name>
</gene>
<dbReference type="GO" id="GO:0008276">
    <property type="term" value="F:protein methyltransferase activity"/>
    <property type="evidence" value="ECO:0007669"/>
    <property type="project" value="UniProtKB-UniRule"/>
</dbReference>
<evidence type="ECO:0000256" key="3">
    <source>
        <dbReference type="ARBA" id="ARBA00022603"/>
    </source>
</evidence>
<evidence type="ECO:0000256" key="6">
    <source>
        <dbReference type="HAMAP-Rule" id="MF_00735"/>
    </source>
</evidence>
<feature type="binding site" evidence="6">
    <location>
        <position position="185"/>
    </location>
    <ligand>
        <name>S-adenosyl-L-methionine</name>
        <dbReference type="ChEBI" id="CHEBI:59789"/>
    </ligand>
</feature>
<reference evidence="7 8" key="1">
    <citation type="submission" date="2023-10" db="EMBL/GenBank/DDBJ databases">
        <title>Complete genome sequence of a Sphingomonadaceae bacterium.</title>
        <authorList>
            <person name="Yan C."/>
        </authorList>
    </citation>
    <scope>NUCLEOTIDE SEQUENCE [LARGE SCALE GENOMIC DNA]</scope>
    <source>
        <strain evidence="7 8">SCSIO 66989</strain>
    </source>
</reference>
<dbReference type="GO" id="GO:0005840">
    <property type="term" value="C:ribosome"/>
    <property type="evidence" value="ECO:0007669"/>
    <property type="project" value="UniProtKB-KW"/>
</dbReference>
<dbReference type="EC" id="2.1.1.-" evidence="6"/>
<dbReference type="InterPro" id="IPR004498">
    <property type="entry name" value="Ribosomal_PrmA_MeTrfase"/>
</dbReference>
<keyword evidence="7" id="KW-0689">Ribosomal protein</keyword>
<dbReference type="InterPro" id="IPR050078">
    <property type="entry name" value="Ribosomal_L11_MeTrfase_PrmA"/>
</dbReference>
<feature type="binding site" evidence="6">
    <location>
        <position position="138"/>
    </location>
    <ligand>
        <name>S-adenosyl-L-methionine</name>
        <dbReference type="ChEBI" id="CHEBI:59789"/>
    </ligand>
</feature>
<evidence type="ECO:0000256" key="5">
    <source>
        <dbReference type="ARBA" id="ARBA00022691"/>
    </source>
</evidence>
<evidence type="ECO:0000313" key="7">
    <source>
        <dbReference type="EMBL" id="WOE76497.1"/>
    </source>
</evidence>
<protein>
    <recommendedName>
        <fullName evidence="6">Ribosomal protein L11 methyltransferase</fullName>
        <shortName evidence="6">L11 Mtase</shortName>
        <ecNumber evidence="6">2.1.1.-</ecNumber>
    </recommendedName>
</protein>
<dbReference type="EMBL" id="CP136594">
    <property type="protein sequence ID" value="WOE76497.1"/>
    <property type="molecule type" value="Genomic_DNA"/>
</dbReference>
<dbReference type="GO" id="GO:0032259">
    <property type="term" value="P:methylation"/>
    <property type="evidence" value="ECO:0007669"/>
    <property type="project" value="UniProtKB-KW"/>
</dbReference>
<dbReference type="CDD" id="cd02440">
    <property type="entry name" value="AdoMet_MTases"/>
    <property type="match status" value="1"/>
</dbReference>
<comment type="catalytic activity">
    <reaction evidence="6">
        <text>L-lysyl-[protein] + 3 S-adenosyl-L-methionine = N(6),N(6),N(6)-trimethyl-L-lysyl-[protein] + 3 S-adenosyl-L-homocysteine + 3 H(+)</text>
        <dbReference type="Rhea" id="RHEA:54192"/>
        <dbReference type="Rhea" id="RHEA-COMP:9752"/>
        <dbReference type="Rhea" id="RHEA-COMP:13826"/>
        <dbReference type="ChEBI" id="CHEBI:15378"/>
        <dbReference type="ChEBI" id="CHEBI:29969"/>
        <dbReference type="ChEBI" id="CHEBI:57856"/>
        <dbReference type="ChEBI" id="CHEBI:59789"/>
        <dbReference type="ChEBI" id="CHEBI:61961"/>
    </reaction>
</comment>
<evidence type="ECO:0000313" key="8">
    <source>
        <dbReference type="Proteomes" id="UP001302429"/>
    </source>
</evidence>
<feature type="binding site" evidence="6">
    <location>
        <position position="237"/>
    </location>
    <ligand>
        <name>S-adenosyl-L-methionine</name>
        <dbReference type="ChEBI" id="CHEBI:59789"/>
    </ligand>
</feature>